<dbReference type="AlphaFoldDB" id="A0A6H5G4Z8"/>
<feature type="region of interest" description="Disordered" evidence="1">
    <location>
        <begin position="183"/>
        <end position="229"/>
    </location>
</feature>
<protein>
    <submittedName>
        <fullName evidence="2">Uncharacterized protein</fullName>
    </submittedName>
</protein>
<evidence type="ECO:0000313" key="3">
    <source>
        <dbReference type="Proteomes" id="UP000479000"/>
    </source>
</evidence>
<evidence type="ECO:0000313" key="2">
    <source>
        <dbReference type="EMBL" id="CAA9997016.1"/>
    </source>
</evidence>
<gene>
    <name evidence="2" type="ORF">NTEN_LOCUS3376</name>
</gene>
<sequence length="239" mass="25826">MFRYFPLFLIANVRVCQQQMHASQVPGALPVGPHPAAGLGLGFPGGPPPPAPHPLLKQELHPPPPEHKPDERIVSAGPTPCQSGKVPFPFAIAMFTYRKINKTPPDRNVVTGQLHSKRQNVQAAEQQQLHSIQFFTINVLRYTTLQLEQTLQNHNSSFCTCHCPTQSALALHILVRLLQMDKPGTPVSKSSTPTGSSSGGGGGSNLGGGKPPALPHYPRVDPFSPYLRPAPMVNNHACE</sequence>
<dbReference type="EMBL" id="CADCXU010005312">
    <property type="protein sequence ID" value="CAA9997016.1"/>
    <property type="molecule type" value="Genomic_DNA"/>
</dbReference>
<dbReference type="Proteomes" id="UP000479000">
    <property type="component" value="Unassembled WGS sequence"/>
</dbReference>
<accession>A0A6H5G4Z8</accession>
<feature type="compositionally biased region" description="Basic and acidic residues" evidence="1">
    <location>
        <begin position="56"/>
        <end position="71"/>
    </location>
</feature>
<feature type="compositionally biased region" description="Low complexity" evidence="1">
    <location>
        <begin position="183"/>
        <end position="196"/>
    </location>
</feature>
<proteinExistence type="predicted"/>
<organism evidence="2 3">
    <name type="scientific">Nesidiocoris tenuis</name>
    <dbReference type="NCBI Taxonomy" id="355587"/>
    <lineage>
        <taxon>Eukaryota</taxon>
        <taxon>Metazoa</taxon>
        <taxon>Ecdysozoa</taxon>
        <taxon>Arthropoda</taxon>
        <taxon>Hexapoda</taxon>
        <taxon>Insecta</taxon>
        <taxon>Pterygota</taxon>
        <taxon>Neoptera</taxon>
        <taxon>Paraneoptera</taxon>
        <taxon>Hemiptera</taxon>
        <taxon>Heteroptera</taxon>
        <taxon>Panheteroptera</taxon>
        <taxon>Cimicomorpha</taxon>
        <taxon>Miridae</taxon>
        <taxon>Dicyphina</taxon>
        <taxon>Nesidiocoris</taxon>
    </lineage>
</organism>
<feature type="region of interest" description="Disordered" evidence="1">
    <location>
        <begin position="39"/>
        <end position="71"/>
    </location>
</feature>
<feature type="compositionally biased region" description="Gly residues" evidence="1">
    <location>
        <begin position="197"/>
        <end position="210"/>
    </location>
</feature>
<reference evidence="2 3" key="1">
    <citation type="submission" date="2020-02" db="EMBL/GenBank/DDBJ databases">
        <authorList>
            <person name="Ferguson B K."/>
        </authorList>
    </citation>
    <scope>NUCLEOTIDE SEQUENCE [LARGE SCALE GENOMIC DNA]</scope>
</reference>
<evidence type="ECO:0000256" key="1">
    <source>
        <dbReference type="SAM" id="MobiDB-lite"/>
    </source>
</evidence>
<name>A0A6H5G4Z8_9HEMI</name>
<keyword evidence="3" id="KW-1185">Reference proteome</keyword>